<evidence type="ECO:0000313" key="2">
    <source>
        <dbReference type="Proteomes" id="UP000004171"/>
    </source>
</evidence>
<dbReference type="MEROPS" id="M26.001"/>
<sequence>MKTRSDWFELSNNLQSSKSEMLGQSLNYSQAQTFLQMRNYKPSEN</sequence>
<comment type="caution">
    <text evidence="1">The sequence shown here is derived from an EMBL/GenBank/DDBJ whole genome shotgun (WGS) entry which is preliminary data.</text>
</comment>
<dbReference type="PATRIC" id="fig|888820.3.peg.671"/>
<gene>
    <name evidence="1" type="ORF">HMPREF9393_0682</name>
</gene>
<dbReference type="EMBL" id="AFFL01000002">
    <property type="protein sequence ID" value="EGJ39060.1"/>
    <property type="molecule type" value="Genomic_DNA"/>
</dbReference>
<name>F3U9V2_STRSA</name>
<organism evidence="1 2">
    <name type="scientific">Streptococcus sanguinis SK1056</name>
    <dbReference type="NCBI Taxonomy" id="888820"/>
    <lineage>
        <taxon>Bacteria</taxon>
        <taxon>Bacillati</taxon>
        <taxon>Bacillota</taxon>
        <taxon>Bacilli</taxon>
        <taxon>Lactobacillales</taxon>
        <taxon>Streptococcaceae</taxon>
        <taxon>Streptococcus</taxon>
    </lineage>
</organism>
<proteinExistence type="predicted"/>
<dbReference type="AlphaFoldDB" id="F3U9V2"/>
<dbReference type="HOGENOM" id="CLU_3205997_0_0_9"/>
<protein>
    <submittedName>
        <fullName evidence="1">Uncharacterized protein</fullName>
    </submittedName>
</protein>
<accession>F3U9V2</accession>
<reference evidence="1 2" key="1">
    <citation type="submission" date="2011-03" db="EMBL/GenBank/DDBJ databases">
        <authorList>
            <person name="Muzny D."/>
            <person name="Qin X."/>
            <person name="Deng J."/>
            <person name="Jiang H."/>
            <person name="Liu Y."/>
            <person name="Qu J."/>
            <person name="Song X.-Z."/>
            <person name="Zhang L."/>
            <person name="Thornton R."/>
            <person name="Coyle M."/>
            <person name="Francisco L."/>
            <person name="Jackson L."/>
            <person name="Javaid M."/>
            <person name="Korchina V."/>
            <person name="Kovar C."/>
            <person name="Mata R."/>
            <person name="Mathew T."/>
            <person name="Ngo R."/>
            <person name="Nguyen L."/>
            <person name="Nguyen N."/>
            <person name="Okwuonu G."/>
            <person name="Ongeri F."/>
            <person name="Pham C."/>
            <person name="Simmons D."/>
            <person name="Wilczek-Boney K."/>
            <person name="Hale W."/>
            <person name="Jakkamsetti A."/>
            <person name="Pham P."/>
            <person name="Ruth R."/>
            <person name="San Lucas F."/>
            <person name="Warren J."/>
            <person name="Zhang J."/>
            <person name="Zhao Z."/>
            <person name="Zhou C."/>
            <person name="Zhu D."/>
            <person name="Lee S."/>
            <person name="Bess C."/>
            <person name="Blankenburg K."/>
            <person name="Forbes L."/>
            <person name="Fu Q."/>
            <person name="Gubbala S."/>
            <person name="Hirani K."/>
            <person name="Jayaseelan J.C."/>
            <person name="Lara F."/>
            <person name="Munidasa M."/>
            <person name="Palculict T."/>
            <person name="Patil S."/>
            <person name="Pu L.-L."/>
            <person name="Saada N."/>
            <person name="Tang L."/>
            <person name="Weissenberger G."/>
            <person name="Zhu Y."/>
            <person name="Hemphill L."/>
            <person name="Shang Y."/>
            <person name="Youmans B."/>
            <person name="Ayvaz T."/>
            <person name="Ross M."/>
            <person name="Santibanez J."/>
            <person name="Aqrawi P."/>
            <person name="Gross S."/>
            <person name="Joshi V."/>
            <person name="Fowler G."/>
            <person name="Nazareth L."/>
            <person name="Reid J."/>
            <person name="Worley K."/>
            <person name="Petrosino J."/>
            <person name="Highlander S."/>
            <person name="Gibbs R."/>
        </authorList>
    </citation>
    <scope>NUCLEOTIDE SEQUENCE [LARGE SCALE GENOMIC DNA]</scope>
    <source>
        <strain evidence="1 2">SK1056</strain>
    </source>
</reference>
<dbReference type="Proteomes" id="UP000004171">
    <property type="component" value="Unassembled WGS sequence"/>
</dbReference>
<evidence type="ECO:0000313" key="1">
    <source>
        <dbReference type="EMBL" id="EGJ39060.1"/>
    </source>
</evidence>